<dbReference type="Gene3D" id="3.20.20.80">
    <property type="entry name" value="Glycosidases"/>
    <property type="match status" value="1"/>
</dbReference>
<dbReference type="SUPFAM" id="SSF51445">
    <property type="entry name" value="(Trans)glycosidases"/>
    <property type="match status" value="1"/>
</dbReference>
<dbReference type="PANTHER" id="PTHR10357">
    <property type="entry name" value="ALPHA-AMYLASE FAMILY MEMBER"/>
    <property type="match status" value="1"/>
</dbReference>
<reference evidence="3 5" key="1">
    <citation type="journal article" date="2015" name="Stand. Genomic Sci.">
        <title>Genomic Encyclopedia of Bacterial and Archaeal Type Strains, Phase III: the genomes of soil and plant-associated and newly described type strains.</title>
        <authorList>
            <person name="Whitman W.B."/>
            <person name="Woyke T."/>
            <person name="Klenk H.P."/>
            <person name="Zhou Y."/>
            <person name="Lilburn T.G."/>
            <person name="Beck B.J."/>
            <person name="De Vos P."/>
            <person name="Vandamme P."/>
            <person name="Eisen J.A."/>
            <person name="Garrity G."/>
            <person name="Hugenholtz P."/>
            <person name="Kyrpides N.C."/>
        </authorList>
    </citation>
    <scope>NUCLEOTIDE SEQUENCE [LARGE SCALE GENOMIC DNA]</scope>
    <source>
        <strain evidence="3 5">CGMCC 1.5380</strain>
    </source>
</reference>
<evidence type="ECO:0000313" key="4">
    <source>
        <dbReference type="Proteomes" id="UP000254518"/>
    </source>
</evidence>
<dbReference type="InterPro" id="IPR006047">
    <property type="entry name" value="GH13_cat_dom"/>
</dbReference>
<proteinExistence type="predicted"/>
<keyword evidence="4" id="KW-1185">Reference proteome</keyword>
<organism evidence="3 5">
    <name type="scientific">Flavobacterium glaciei</name>
    <dbReference type="NCBI Taxonomy" id="386300"/>
    <lineage>
        <taxon>Bacteria</taxon>
        <taxon>Pseudomonadati</taxon>
        <taxon>Bacteroidota</taxon>
        <taxon>Flavobacteriia</taxon>
        <taxon>Flavobacteriales</taxon>
        <taxon>Flavobacteriaceae</taxon>
        <taxon>Flavobacterium</taxon>
    </lineage>
</organism>
<dbReference type="EMBL" id="VLKX01000011">
    <property type="protein sequence ID" value="TWI45726.1"/>
    <property type="molecule type" value="Genomic_DNA"/>
</dbReference>
<dbReference type="PANTHER" id="PTHR10357:SF209">
    <property type="entry name" value="PERIPLASMIC ALPHA-AMYLASE"/>
    <property type="match status" value="1"/>
</dbReference>
<dbReference type="InterPro" id="IPR017853">
    <property type="entry name" value="GH"/>
</dbReference>
<protein>
    <submittedName>
        <fullName evidence="3">Alpha-amylase</fullName>
    </submittedName>
</protein>
<name>A0A562PNS4_9FLAO</name>
<dbReference type="SMART" id="SM00642">
    <property type="entry name" value="Aamy"/>
    <property type="match status" value="1"/>
</dbReference>
<dbReference type="AlphaFoldDB" id="A0A562PNS4"/>
<reference evidence="3" key="3">
    <citation type="submission" date="2019-07" db="EMBL/GenBank/DDBJ databases">
        <authorList>
            <person name="Whitman W."/>
            <person name="Huntemann M."/>
            <person name="Clum A."/>
            <person name="Pillay M."/>
            <person name="Palaniappan K."/>
            <person name="Varghese N."/>
            <person name="Mikhailova N."/>
            <person name="Stamatis D."/>
            <person name="Reddy T."/>
            <person name="Daum C."/>
            <person name="Shapiro N."/>
            <person name="Ivanova N."/>
            <person name="Kyrpides N."/>
            <person name="Woyke T."/>
        </authorList>
    </citation>
    <scope>NUCLEOTIDE SEQUENCE</scope>
    <source>
        <strain evidence="3">CGMCC 1.5380</strain>
    </source>
</reference>
<sequence length="575" mass="65372">MYRYYFNLYDLYVPKKQSFNTKKMKRYSIPLLLLTMTILSSCSSTKTVAESNKTPFVWEGANVYFLMTDRFNNGDISNDINYNRTKTTGKLRGFEGGDIKGISQKIDEGYFDKLGINAIWFTPIVEQIHDGVDEGTGLSYAFHGYWAKDWTALDPNFGTKEDLAALVQKAHAHGIRIILDGVINHTGPVTPIDTVWPNDWVRTGPTCDYKSFENTTACTLVANLPDIKTESNQAVALPPHLIEKWKKEGRYEQEMKELDAFFARTGYPRAPKYYIIKWLTDYITEYGIDGYRGDTVKHTDETVWADFKTQCDYAFETWKKNNPTKVLDNNSFYTIAEVYNYGISGGQDFDFGDKKVNYFTNGFNNMINFEFKWDAQKDYEFIFSKYSTKLNNDLKGFSVLNYMSSHDDGVPFDAKRTKNKETGTKLLLSPGISQVYYGDESARSLVIEGTQGDATLRSFMNWDAIKSNPETQKTLLHWQKLGQFRRNHPSVGAGIHKQISAQPYTFSRTFSKGDYTDSVVVGLDLKIGTKEISVGTIFANGTSLKDAYSGKEATVVNGKVNIDSEFDIVLLELKK</sequence>
<comment type="caution">
    <text evidence="3">The sequence shown here is derived from an EMBL/GenBank/DDBJ whole genome shotgun (WGS) entry which is preliminary data.</text>
</comment>
<dbReference type="EMBL" id="QQBA01000011">
    <property type="protein sequence ID" value="RDI52304.1"/>
    <property type="molecule type" value="Genomic_DNA"/>
</dbReference>
<feature type="domain" description="Glycosyl hydrolase family 13 catalytic" evidence="1">
    <location>
        <begin position="65"/>
        <end position="485"/>
    </location>
</feature>
<reference evidence="2 4" key="2">
    <citation type="submission" date="2018-07" db="EMBL/GenBank/DDBJ databases">
        <title>Genomic Encyclopedia of Type Strains, Phase IV (KMG-IV): sequencing the most valuable type-strain genomes for metagenomic binning, comparative biology and taxonomic classification.</title>
        <authorList>
            <person name="Goeker M."/>
        </authorList>
    </citation>
    <scope>NUCLEOTIDE SEQUENCE [LARGE SCALE GENOMIC DNA]</scope>
    <source>
        <strain evidence="2 4">DSM 19728</strain>
    </source>
</reference>
<accession>A0A562PNS4</accession>
<evidence type="ECO:0000259" key="1">
    <source>
        <dbReference type="SMART" id="SM00642"/>
    </source>
</evidence>
<dbReference type="Proteomes" id="UP000321392">
    <property type="component" value="Unassembled WGS sequence"/>
</dbReference>
<evidence type="ECO:0000313" key="3">
    <source>
        <dbReference type="EMBL" id="TWI45726.1"/>
    </source>
</evidence>
<dbReference type="GO" id="GO:0005975">
    <property type="term" value="P:carbohydrate metabolic process"/>
    <property type="evidence" value="ECO:0007669"/>
    <property type="project" value="InterPro"/>
</dbReference>
<gene>
    <name evidence="2" type="ORF">DFR66_11116</name>
    <name evidence="3" type="ORF">IQ02_02200</name>
</gene>
<evidence type="ECO:0000313" key="2">
    <source>
        <dbReference type="EMBL" id="RDI52304.1"/>
    </source>
</evidence>
<dbReference type="Proteomes" id="UP000254518">
    <property type="component" value="Unassembled WGS sequence"/>
</dbReference>
<dbReference type="Pfam" id="PF00128">
    <property type="entry name" value="Alpha-amylase"/>
    <property type="match status" value="1"/>
</dbReference>
<evidence type="ECO:0000313" key="5">
    <source>
        <dbReference type="Proteomes" id="UP000321392"/>
    </source>
</evidence>